<evidence type="ECO:0000313" key="1">
    <source>
        <dbReference type="EMBL" id="SUX26200.1"/>
    </source>
</evidence>
<organism evidence="1 2">
    <name type="scientific">Campylobacter upsaliensis</name>
    <dbReference type="NCBI Taxonomy" id="28080"/>
    <lineage>
        <taxon>Bacteria</taxon>
        <taxon>Pseudomonadati</taxon>
        <taxon>Campylobacterota</taxon>
        <taxon>Epsilonproteobacteria</taxon>
        <taxon>Campylobacterales</taxon>
        <taxon>Campylobacteraceae</taxon>
        <taxon>Campylobacter</taxon>
    </lineage>
</organism>
<name>A0A381EGY7_CAMUP</name>
<protein>
    <submittedName>
        <fullName evidence="1">Cpp29</fullName>
    </submittedName>
</protein>
<evidence type="ECO:0000313" key="2">
    <source>
        <dbReference type="Proteomes" id="UP000254161"/>
    </source>
</evidence>
<dbReference type="RefSeq" id="WP_181892445.1">
    <property type="nucleotide sequence ID" value="NZ_JANKIR010000025.1"/>
</dbReference>
<dbReference type="AlphaFoldDB" id="A0A381EGY7"/>
<reference evidence="1 2" key="1">
    <citation type="submission" date="2018-06" db="EMBL/GenBank/DDBJ databases">
        <authorList>
            <consortium name="Pathogen Informatics"/>
            <person name="Doyle S."/>
        </authorList>
    </citation>
    <scope>NUCLEOTIDE SEQUENCE [LARGE SCALE GENOMIC DNA]</scope>
    <source>
        <strain evidence="1 2">NCTC12264</strain>
    </source>
</reference>
<gene>
    <name evidence="1" type="ORF">NCTC12264_00421</name>
</gene>
<proteinExistence type="predicted"/>
<dbReference type="EMBL" id="UFUZ01000001">
    <property type="protein sequence ID" value="SUX26200.1"/>
    <property type="molecule type" value="Genomic_DNA"/>
</dbReference>
<dbReference type="Proteomes" id="UP000254161">
    <property type="component" value="Unassembled WGS sequence"/>
</dbReference>
<accession>A0A381EGY7</accession>
<sequence length="103" mass="11993">MLGTRIVLDEEKIIKEGVYCLKELYAYLDGVAKEAHMIKQDKFTYFCQGDENDLASLGIFTNNNVVFNEAITKNLKEWVWLKDNIPYLDVIEEAKKEKDGIWN</sequence>